<feature type="transmembrane region" description="Helical" evidence="20">
    <location>
        <begin position="578"/>
        <end position="604"/>
    </location>
</feature>
<evidence type="ECO:0000256" key="12">
    <source>
        <dbReference type="ARBA" id="ARBA00044912"/>
    </source>
</evidence>
<feature type="region of interest" description="Disordered" evidence="19">
    <location>
        <begin position="1"/>
        <end position="33"/>
    </location>
</feature>
<evidence type="ECO:0000313" key="22">
    <source>
        <dbReference type="EMBL" id="ORY92181.1"/>
    </source>
</evidence>
<sequence length="609" mass="66653">MLPADEKAFDHSKSGSGDTDIVYDGQEPSNAVPPAVTTTTIEYDSKEANISTERVDSVVMTTEKVELPGASWRLKSLILICMLAVPVGSHYLEATMGTLKTSLKQTMHINNTQFSILMSAVTLVGTVLPLFGGILVDDLSGVGSIRATTIISFVIFVGAFLVSLAAIRLNYPLMVAGQVIYGLGGGMIVTMQEAILSRWFRDKQLSIVVGMVVCIARLVKWAAKMACYNVIRSAGGQMAWAIHVATILCGAGVVANCIYWIALVRYGWATASGKEITQPHGAYSSQLSEEYEPTTPANILSRRNTTTTTLSDNRLQSGSFKYSARLFLFVPSTFWMVPWMQLCMSSVLSSFEDIATEFVQFRFKTDSIMAGYQSSLTQVVPIVVAPVMGLVIHRYGKRLWSLLSGAIILVASLAMLAYSWAAPAAGMILFSSALALGPIGVLTSAPLLLPQEMAGTGMGLHKIANNVGTTIVSILVGYVQDLTYHDGNPHDDTSDLGREYDGVMILYMVLACISVLGAIVFWVMDRRILSGWLQASKKERDRRVAGVTALQQQPYRDWERIRQALRSIGCQLRARRSFVYVGIFGFWLLVSWAVFFSFALMPLYQNYSS</sequence>
<comment type="catalytic activity">
    <reaction evidence="10">
        <text>L-lysyl-L-lysine(out) = L-lysyl-L-lysine(in)</text>
        <dbReference type="Rhea" id="RHEA:79403"/>
        <dbReference type="ChEBI" id="CHEBI:229956"/>
    </reaction>
</comment>
<evidence type="ECO:0000256" key="18">
    <source>
        <dbReference type="ARBA" id="ARBA00046376"/>
    </source>
</evidence>
<comment type="catalytic activity">
    <reaction evidence="8">
        <text>L-aspartyl-L-lysine(out) = L-aspartyl-L-lysine(in)</text>
        <dbReference type="Rhea" id="RHEA:79411"/>
        <dbReference type="ChEBI" id="CHEBI:229953"/>
    </reaction>
</comment>
<comment type="subcellular location">
    <subcellularLocation>
        <location evidence="1">Membrane</location>
        <topology evidence="1">Multi-pass membrane protein</topology>
    </subcellularLocation>
</comment>
<comment type="catalytic activity">
    <reaction evidence="4">
        <text>L-alpha-aminoacyl-L-arginine(out) = L-alpha-aminoacyl-L-arginine(in)</text>
        <dbReference type="Rhea" id="RHEA:79367"/>
        <dbReference type="ChEBI" id="CHEBI:229968"/>
    </reaction>
</comment>
<dbReference type="GO" id="GO:0016020">
    <property type="term" value="C:membrane"/>
    <property type="evidence" value="ECO:0007669"/>
    <property type="project" value="UniProtKB-SubCell"/>
</dbReference>
<evidence type="ECO:0000256" key="6">
    <source>
        <dbReference type="ARBA" id="ARBA00044891"/>
    </source>
</evidence>
<evidence type="ECO:0000259" key="21">
    <source>
        <dbReference type="PROSITE" id="PS50850"/>
    </source>
</evidence>
<dbReference type="InterPro" id="IPR036259">
    <property type="entry name" value="MFS_trans_sf"/>
</dbReference>
<keyword evidence="23" id="KW-1185">Reference proteome</keyword>
<comment type="catalytic activity">
    <reaction evidence="11">
        <text>L-arginyl-glycine(out) = L-arginyl-glycine(in)</text>
        <dbReference type="Rhea" id="RHEA:79391"/>
        <dbReference type="ChEBI" id="CHEBI:229955"/>
    </reaction>
</comment>
<dbReference type="InParanoid" id="A0A1X2H319"/>
<feature type="transmembrane region" description="Helical" evidence="20">
    <location>
        <begin position="399"/>
        <end position="421"/>
    </location>
</feature>
<dbReference type="PROSITE" id="PS50850">
    <property type="entry name" value="MFS"/>
    <property type="match status" value="1"/>
</dbReference>
<evidence type="ECO:0000256" key="5">
    <source>
        <dbReference type="ARBA" id="ARBA00044884"/>
    </source>
</evidence>
<dbReference type="SUPFAM" id="SSF103473">
    <property type="entry name" value="MFS general substrate transporter"/>
    <property type="match status" value="1"/>
</dbReference>
<feature type="transmembrane region" description="Helical" evidence="20">
    <location>
        <begin position="112"/>
        <end position="136"/>
    </location>
</feature>
<name>A0A1X2H319_SYNRA</name>
<evidence type="ECO:0000256" key="4">
    <source>
        <dbReference type="ARBA" id="ARBA00044881"/>
    </source>
</evidence>
<feature type="domain" description="Major facilitator superfamily (MFS) profile" evidence="21">
    <location>
        <begin position="77"/>
        <end position="529"/>
    </location>
</feature>
<dbReference type="OrthoDB" id="424834at2759"/>
<gene>
    <name evidence="22" type="ORF">BCR43DRAFT_497926</name>
</gene>
<comment type="catalytic activity">
    <reaction evidence="13">
        <text>L-alanyl-L-lysine(out) = L-alanyl-L-lysine(in)</text>
        <dbReference type="Rhea" id="RHEA:79415"/>
        <dbReference type="ChEBI" id="CHEBI:192470"/>
    </reaction>
</comment>
<keyword evidence="20" id="KW-0472">Membrane</keyword>
<feature type="transmembrane region" description="Helical" evidence="20">
    <location>
        <begin position="371"/>
        <end position="392"/>
    </location>
</feature>
<dbReference type="STRING" id="13706.A0A1X2H319"/>
<evidence type="ECO:0000256" key="3">
    <source>
        <dbReference type="ARBA" id="ARBA00044878"/>
    </source>
</evidence>
<evidence type="ECO:0000256" key="1">
    <source>
        <dbReference type="ARBA" id="ARBA00004141"/>
    </source>
</evidence>
<evidence type="ECO:0000256" key="15">
    <source>
        <dbReference type="ARBA" id="ARBA00044985"/>
    </source>
</evidence>
<dbReference type="EMBL" id="MCGN01000010">
    <property type="protein sequence ID" value="ORY92181.1"/>
    <property type="molecule type" value="Genomic_DNA"/>
</dbReference>
<comment type="catalytic activity">
    <reaction evidence="2">
        <text>L-lysyl-L-alanine(out) = L-lysyl-L-alanine(in)</text>
        <dbReference type="Rhea" id="RHEA:79399"/>
        <dbReference type="ChEBI" id="CHEBI:229954"/>
    </reaction>
</comment>
<evidence type="ECO:0000256" key="7">
    <source>
        <dbReference type="ARBA" id="ARBA00044893"/>
    </source>
</evidence>
<comment type="catalytic activity">
    <reaction evidence="9">
        <text>L-arginyl-L-alpha-amino acid(out) = L-arginyl-L-alpha-amino acid(in)</text>
        <dbReference type="Rhea" id="RHEA:79371"/>
        <dbReference type="ChEBI" id="CHEBI:84315"/>
    </reaction>
</comment>
<evidence type="ECO:0000256" key="13">
    <source>
        <dbReference type="ARBA" id="ARBA00044919"/>
    </source>
</evidence>
<feature type="transmembrane region" description="Helical" evidence="20">
    <location>
        <begin position="148"/>
        <end position="167"/>
    </location>
</feature>
<evidence type="ECO:0000256" key="16">
    <source>
        <dbReference type="ARBA" id="ARBA00045018"/>
    </source>
</evidence>
<feature type="transmembrane region" description="Helical" evidence="20">
    <location>
        <begin position="504"/>
        <end position="524"/>
    </location>
</feature>
<evidence type="ECO:0000256" key="2">
    <source>
        <dbReference type="ARBA" id="ARBA00044876"/>
    </source>
</evidence>
<feature type="compositionally biased region" description="Basic and acidic residues" evidence="19">
    <location>
        <begin position="1"/>
        <end position="13"/>
    </location>
</feature>
<evidence type="ECO:0000256" key="17">
    <source>
        <dbReference type="ARBA" id="ARBA00045709"/>
    </source>
</evidence>
<keyword evidence="20" id="KW-1133">Transmembrane helix</keyword>
<dbReference type="GO" id="GO:0022857">
    <property type="term" value="F:transmembrane transporter activity"/>
    <property type="evidence" value="ECO:0007669"/>
    <property type="project" value="InterPro"/>
</dbReference>
<accession>A0A1X2H319</accession>
<dbReference type="InterPro" id="IPR011701">
    <property type="entry name" value="MFS"/>
</dbReference>
<dbReference type="OMA" id="FMNVFTN"/>
<comment type="catalytic activity">
    <reaction evidence="7">
        <text>L-alpha-aminoacyl-L-lysine(out) = L-alpha-aminoacyl-L-lysine(in)</text>
        <dbReference type="Rhea" id="RHEA:79383"/>
        <dbReference type="ChEBI" id="CHEBI:229966"/>
    </reaction>
</comment>
<dbReference type="PANTHER" id="PTHR23512:SF12">
    <property type="entry name" value="TRANSPORTER, PUTATIVE (AFU_ORTHOLOGUE AFUA_4G00260)-RELATED"/>
    <property type="match status" value="1"/>
</dbReference>
<comment type="caution">
    <text evidence="22">The sequence shown here is derived from an EMBL/GenBank/DDBJ whole genome shotgun (WGS) entry which is preliminary data.</text>
</comment>
<feature type="transmembrane region" description="Helical" evidence="20">
    <location>
        <begin position="427"/>
        <end position="448"/>
    </location>
</feature>
<evidence type="ECO:0000256" key="14">
    <source>
        <dbReference type="ARBA" id="ARBA00044924"/>
    </source>
</evidence>
<keyword evidence="20" id="KW-0812">Transmembrane</keyword>
<evidence type="ECO:0000256" key="10">
    <source>
        <dbReference type="ARBA" id="ARBA00044900"/>
    </source>
</evidence>
<organism evidence="22 23">
    <name type="scientific">Syncephalastrum racemosum</name>
    <name type="common">Filamentous fungus</name>
    <dbReference type="NCBI Taxonomy" id="13706"/>
    <lineage>
        <taxon>Eukaryota</taxon>
        <taxon>Fungi</taxon>
        <taxon>Fungi incertae sedis</taxon>
        <taxon>Mucoromycota</taxon>
        <taxon>Mucoromycotina</taxon>
        <taxon>Mucoromycetes</taxon>
        <taxon>Mucorales</taxon>
        <taxon>Syncephalastraceae</taxon>
        <taxon>Syncephalastrum</taxon>
    </lineage>
</organism>
<protein>
    <recommendedName>
        <fullName evidence="15">Lysosomal dipeptide transporter MFSD1</fullName>
    </recommendedName>
    <alternativeName>
        <fullName evidence="16">Major facilitator superfamily domain-containing protein 1</fullName>
    </alternativeName>
</protein>
<evidence type="ECO:0000256" key="20">
    <source>
        <dbReference type="SAM" id="Phobius"/>
    </source>
</evidence>
<evidence type="ECO:0000256" key="9">
    <source>
        <dbReference type="ARBA" id="ARBA00044899"/>
    </source>
</evidence>
<evidence type="ECO:0000256" key="11">
    <source>
        <dbReference type="ARBA" id="ARBA00044903"/>
    </source>
</evidence>
<evidence type="ECO:0000313" key="23">
    <source>
        <dbReference type="Proteomes" id="UP000242180"/>
    </source>
</evidence>
<comment type="function">
    <text evidence="17">Lysosomal dipeptide uniporter that selectively exports lysine, arginine or histidine-containing dipeptides with a net positive charge from the lysosome lumen into the cytosol. Could play a role in a specific type of protein O-glycosylation indirectly regulating macrophages migration and tissue invasion. Also essential for liver homeostasis.</text>
</comment>
<feature type="transmembrane region" description="Helical" evidence="20">
    <location>
        <begin position="74"/>
        <end position="92"/>
    </location>
</feature>
<comment type="subunit">
    <text evidence="18">Homodimer. Interacts with lysosomal protein GLMP (via lumenal domain); the interaction starts while both proteins are still in the endoplasmic reticulum and is required for stabilization of MFSD1 in lysosomes but has no direct effect on its targeting to lysosomes or transporter activity.</text>
</comment>
<feature type="transmembrane region" description="Helical" evidence="20">
    <location>
        <begin position="238"/>
        <end position="262"/>
    </location>
</feature>
<evidence type="ECO:0000256" key="8">
    <source>
        <dbReference type="ARBA" id="ARBA00044898"/>
    </source>
</evidence>
<dbReference type="AlphaFoldDB" id="A0A1X2H319"/>
<proteinExistence type="predicted"/>
<comment type="catalytic activity">
    <reaction evidence="12">
        <text>L-histidyl-L-alpha-amino acid(out) = L-histidyl-L-alpha-amino acid(in)</text>
        <dbReference type="Rhea" id="RHEA:79379"/>
        <dbReference type="ChEBI" id="CHEBI:229964"/>
    </reaction>
</comment>
<dbReference type="Pfam" id="PF07690">
    <property type="entry name" value="MFS_1"/>
    <property type="match status" value="1"/>
</dbReference>
<comment type="catalytic activity">
    <reaction evidence="3">
        <text>L-histidyl-glycine(out) = L-histidyl-glycine(in)</text>
        <dbReference type="Rhea" id="RHEA:79395"/>
        <dbReference type="ChEBI" id="CHEBI:229957"/>
    </reaction>
</comment>
<dbReference type="PANTHER" id="PTHR23512">
    <property type="entry name" value="MAJOR FACILITATOR SUPERFAMILY DOMAIN-CONTAINING PROTEIN 1"/>
    <property type="match status" value="1"/>
</dbReference>
<comment type="catalytic activity">
    <reaction evidence="14">
        <text>L-lysyl-glycine(out) = L-lysyl-glycine(in)</text>
        <dbReference type="Rhea" id="RHEA:79407"/>
        <dbReference type="ChEBI" id="CHEBI:191202"/>
    </reaction>
</comment>
<comment type="catalytic activity">
    <reaction evidence="5">
        <text>L-alpha-aminoacyl-L-histidine(out) = L-alpha-aminoacyl-L-histidine(in)</text>
        <dbReference type="Rhea" id="RHEA:79375"/>
        <dbReference type="ChEBI" id="CHEBI:229967"/>
    </reaction>
</comment>
<feature type="transmembrane region" description="Helical" evidence="20">
    <location>
        <begin position="173"/>
        <end position="192"/>
    </location>
</feature>
<dbReference type="Gene3D" id="1.20.1250.20">
    <property type="entry name" value="MFS general substrate transporter like domains"/>
    <property type="match status" value="2"/>
</dbReference>
<evidence type="ECO:0000256" key="19">
    <source>
        <dbReference type="SAM" id="MobiDB-lite"/>
    </source>
</evidence>
<dbReference type="InterPro" id="IPR052187">
    <property type="entry name" value="MFSD1"/>
</dbReference>
<dbReference type="Proteomes" id="UP000242180">
    <property type="component" value="Unassembled WGS sequence"/>
</dbReference>
<dbReference type="InterPro" id="IPR020846">
    <property type="entry name" value="MFS_dom"/>
</dbReference>
<reference evidence="22 23" key="1">
    <citation type="submission" date="2016-07" db="EMBL/GenBank/DDBJ databases">
        <title>Pervasive Adenine N6-methylation of Active Genes in Fungi.</title>
        <authorList>
            <consortium name="DOE Joint Genome Institute"/>
            <person name="Mondo S.J."/>
            <person name="Dannebaum R.O."/>
            <person name="Kuo R.C."/>
            <person name="Labutti K."/>
            <person name="Haridas S."/>
            <person name="Kuo A."/>
            <person name="Salamov A."/>
            <person name="Ahrendt S.R."/>
            <person name="Lipzen A."/>
            <person name="Sullivan W."/>
            <person name="Andreopoulos W.B."/>
            <person name="Clum A."/>
            <person name="Lindquist E."/>
            <person name="Daum C."/>
            <person name="Ramamoorthy G.K."/>
            <person name="Gryganskyi A."/>
            <person name="Culley D."/>
            <person name="Magnuson J.K."/>
            <person name="James T.Y."/>
            <person name="O'Malley M.A."/>
            <person name="Stajich J.E."/>
            <person name="Spatafora J.W."/>
            <person name="Visel A."/>
            <person name="Grigoriev I.V."/>
        </authorList>
    </citation>
    <scope>NUCLEOTIDE SEQUENCE [LARGE SCALE GENOMIC DNA]</scope>
    <source>
        <strain evidence="22 23">NRRL 2496</strain>
    </source>
</reference>
<feature type="transmembrane region" description="Helical" evidence="20">
    <location>
        <begin position="326"/>
        <end position="351"/>
    </location>
</feature>
<feature type="transmembrane region" description="Helical" evidence="20">
    <location>
        <begin position="460"/>
        <end position="479"/>
    </location>
</feature>
<comment type="catalytic activity">
    <reaction evidence="6">
        <text>L-lysyl-L-alpha-amino acid(out) = L-lysyl-L-alpha-amino acid(in)</text>
        <dbReference type="Rhea" id="RHEA:79387"/>
        <dbReference type="ChEBI" id="CHEBI:229965"/>
    </reaction>
</comment>